<sequence length="325" mass="37044">MDGNTENSLVAGVSEAPFFEEDELDEDDISGAFKTSNPKNNRWQRPFLHDTPPESRFRKKVEIVLCVHGWETPDRIKPMTLLVLGVTLQCQTPNFRYQSARMWLKFGEDTKIKPRNEEDAAPAVVAYAPFVQQEEWNPSEESVSTSTTYGGSLGIEKYVNVGVKCSTEASSSYTRTHFDRGTADILVCDTGTAQRVYGVNWYCEQNKLQMYGVKPYFHLAVLIERSHTKDNQPISFSAVFDMRIQAGFWHDFEEERRRFFRLGKPEDDPVYFHPSTQDQVGGINRAGQKILHKVNKERLGDLAEGDHLSKLIDEAGLQPMKPKRA</sequence>
<reference evidence="1 2" key="1">
    <citation type="submission" date="2024-01" db="EMBL/GenBank/DDBJ databases">
        <title>Complete genome of Cladobotryum mycophilum ATHUM6906.</title>
        <authorList>
            <person name="Christinaki A.C."/>
            <person name="Myridakis A.I."/>
            <person name="Kouvelis V.N."/>
        </authorList>
    </citation>
    <scope>NUCLEOTIDE SEQUENCE [LARGE SCALE GENOMIC DNA]</scope>
    <source>
        <strain evidence="1 2">ATHUM6906</strain>
    </source>
</reference>
<name>A0ABR0SI39_9HYPO</name>
<dbReference type="Proteomes" id="UP001338125">
    <property type="component" value="Unassembled WGS sequence"/>
</dbReference>
<gene>
    <name evidence="1" type="ORF">PT974_09652</name>
</gene>
<organism evidence="1 2">
    <name type="scientific">Cladobotryum mycophilum</name>
    <dbReference type="NCBI Taxonomy" id="491253"/>
    <lineage>
        <taxon>Eukaryota</taxon>
        <taxon>Fungi</taxon>
        <taxon>Dikarya</taxon>
        <taxon>Ascomycota</taxon>
        <taxon>Pezizomycotina</taxon>
        <taxon>Sordariomycetes</taxon>
        <taxon>Hypocreomycetidae</taxon>
        <taxon>Hypocreales</taxon>
        <taxon>Hypocreaceae</taxon>
        <taxon>Cladobotryum</taxon>
    </lineage>
</organism>
<dbReference type="EMBL" id="JAVFKD010000014">
    <property type="protein sequence ID" value="KAK5991371.1"/>
    <property type="molecule type" value="Genomic_DNA"/>
</dbReference>
<keyword evidence="2" id="KW-1185">Reference proteome</keyword>
<evidence type="ECO:0000313" key="1">
    <source>
        <dbReference type="EMBL" id="KAK5991371.1"/>
    </source>
</evidence>
<protein>
    <submittedName>
        <fullName evidence="1">Uncharacterized protein</fullName>
    </submittedName>
</protein>
<accession>A0ABR0SI39</accession>
<comment type="caution">
    <text evidence="1">The sequence shown here is derived from an EMBL/GenBank/DDBJ whole genome shotgun (WGS) entry which is preliminary data.</text>
</comment>
<evidence type="ECO:0000313" key="2">
    <source>
        <dbReference type="Proteomes" id="UP001338125"/>
    </source>
</evidence>
<proteinExistence type="predicted"/>